<organism evidence="1 2">
    <name type="scientific">Solea senegalensis</name>
    <name type="common">Senegalese sole</name>
    <dbReference type="NCBI Taxonomy" id="28829"/>
    <lineage>
        <taxon>Eukaryota</taxon>
        <taxon>Metazoa</taxon>
        <taxon>Chordata</taxon>
        <taxon>Craniata</taxon>
        <taxon>Vertebrata</taxon>
        <taxon>Euteleostomi</taxon>
        <taxon>Actinopterygii</taxon>
        <taxon>Neopterygii</taxon>
        <taxon>Teleostei</taxon>
        <taxon>Neoteleostei</taxon>
        <taxon>Acanthomorphata</taxon>
        <taxon>Carangaria</taxon>
        <taxon>Pleuronectiformes</taxon>
        <taxon>Pleuronectoidei</taxon>
        <taxon>Soleidae</taxon>
        <taxon>Solea</taxon>
    </lineage>
</organism>
<accession>A0AAV6QP80</accession>
<dbReference type="EMBL" id="JAGKHQ010000016">
    <property type="protein sequence ID" value="KAG7493797.1"/>
    <property type="molecule type" value="Genomic_DNA"/>
</dbReference>
<gene>
    <name evidence="1" type="ORF">JOB18_016270</name>
</gene>
<dbReference type="AlphaFoldDB" id="A0AAV6QP80"/>
<evidence type="ECO:0000313" key="1">
    <source>
        <dbReference type="EMBL" id="KAG7493797.1"/>
    </source>
</evidence>
<protein>
    <submittedName>
        <fullName evidence="1">Uncharacterized protein</fullName>
    </submittedName>
</protein>
<keyword evidence="2" id="KW-1185">Reference proteome</keyword>
<reference evidence="1 2" key="1">
    <citation type="journal article" date="2021" name="Sci. Rep.">
        <title>Chromosome anchoring in Senegalese sole (Solea senegalensis) reveals sex-associated markers and genome rearrangements in flatfish.</title>
        <authorList>
            <person name="Guerrero-Cozar I."/>
            <person name="Gomez-Garrido J."/>
            <person name="Berbel C."/>
            <person name="Martinez-Blanch J.F."/>
            <person name="Alioto T."/>
            <person name="Claros M.G."/>
            <person name="Gagnaire P.A."/>
            <person name="Manchado M."/>
        </authorList>
    </citation>
    <scope>NUCLEOTIDE SEQUENCE [LARGE SCALE GENOMIC DNA]</scope>
    <source>
        <strain evidence="1">Sse05_10M</strain>
    </source>
</reference>
<comment type="caution">
    <text evidence="1">The sequence shown here is derived from an EMBL/GenBank/DDBJ whole genome shotgun (WGS) entry which is preliminary data.</text>
</comment>
<dbReference type="Proteomes" id="UP000693946">
    <property type="component" value="Linkage Group LG4"/>
</dbReference>
<evidence type="ECO:0000313" key="2">
    <source>
        <dbReference type="Proteomes" id="UP000693946"/>
    </source>
</evidence>
<proteinExistence type="predicted"/>
<sequence length="107" mass="12394">MLVLLKQQTAKSRERQQECSGHSAGDCVRHSIIVFVVREEKSLMNVRRKLRKLWMNSERLQPWTHLCDYDTGLIANVAHSCLDEEEEERGPARICRVALLRPQLKPG</sequence>
<name>A0AAV6QP80_SOLSE</name>